<comment type="subcellular location">
    <subcellularLocation>
        <location evidence="1">Nucleus</location>
    </subcellularLocation>
</comment>
<dbReference type="PRINTS" id="PR00056">
    <property type="entry name" value="HSFDOMAIN"/>
</dbReference>
<dbReference type="InterPro" id="IPR036390">
    <property type="entry name" value="WH_DNA-bd_sf"/>
</dbReference>
<dbReference type="GO" id="GO:0003700">
    <property type="term" value="F:DNA-binding transcription factor activity"/>
    <property type="evidence" value="ECO:0007669"/>
    <property type="project" value="InterPro"/>
</dbReference>
<protein>
    <recommendedName>
        <fullName evidence="9">HSF-type DNA-binding domain-containing protein</fullName>
    </recommendedName>
</protein>
<evidence type="ECO:0000256" key="1">
    <source>
        <dbReference type="ARBA" id="ARBA00004123"/>
    </source>
</evidence>
<organism evidence="10 11">
    <name type="scientific">Rhizopus stolonifer</name>
    <name type="common">Rhizopus nigricans</name>
    <dbReference type="NCBI Taxonomy" id="4846"/>
    <lineage>
        <taxon>Eukaryota</taxon>
        <taxon>Fungi</taxon>
        <taxon>Fungi incertae sedis</taxon>
        <taxon>Mucoromycota</taxon>
        <taxon>Mucoromycotina</taxon>
        <taxon>Mucoromycetes</taxon>
        <taxon>Mucorales</taxon>
        <taxon>Mucorineae</taxon>
        <taxon>Rhizopodaceae</taxon>
        <taxon>Rhizopus</taxon>
    </lineage>
</organism>
<keyword evidence="4" id="KW-0238">DNA-binding</keyword>
<dbReference type="STRING" id="4846.A0A367KRJ7"/>
<dbReference type="InterPro" id="IPR000232">
    <property type="entry name" value="HSF_DNA-bd"/>
</dbReference>
<gene>
    <name evidence="10" type="ORF">CU098_012513</name>
</gene>
<feature type="compositionally biased region" description="Polar residues" evidence="8">
    <location>
        <begin position="243"/>
        <end position="253"/>
    </location>
</feature>
<feature type="region of interest" description="Disordered" evidence="8">
    <location>
        <begin position="158"/>
        <end position="177"/>
    </location>
</feature>
<keyword evidence="6" id="KW-0539">Nucleus</keyword>
<dbReference type="SMART" id="SM00415">
    <property type="entry name" value="HSF"/>
    <property type="match status" value="1"/>
</dbReference>
<dbReference type="GO" id="GO:0005634">
    <property type="term" value="C:nucleus"/>
    <property type="evidence" value="ECO:0007669"/>
    <property type="project" value="UniProtKB-SubCell"/>
</dbReference>
<evidence type="ECO:0000256" key="4">
    <source>
        <dbReference type="ARBA" id="ARBA00023125"/>
    </source>
</evidence>
<feature type="region of interest" description="Disordered" evidence="8">
    <location>
        <begin position="199"/>
        <end position="253"/>
    </location>
</feature>
<comment type="caution">
    <text evidence="10">The sequence shown here is derived from an EMBL/GenBank/DDBJ whole genome shotgun (WGS) entry which is preliminary data.</text>
</comment>
<proteinExistence type="inferred from homology"/>
<evidence type="ECO:0000256" key="3">
    <source>
        <dbReference type="ARBA" id="ARBA00023015"/>
    </source>
</evidence>
<evidence type="ECO:0000313" key="10">
    <source>
        <dbReference type="EMBL" id="RCI04767.1"/>
    </source>
</evidence>
<dbReference type="PANTHER" id="PTHR10015:SF427">
    <property type="entry name" value="HEAT SHOCK FACTOR PROTEIN"/>
    <property type="match status" value="1"/>
</dbReference>
<dbReference type="GO" id="GO:0043565">
    <property type="term" value="F:sequence-specific DNA binding"/>
    <property type="evidence" value="ECO:0007669"/>
    <property type="project" value="InterPro"/>
</dbReference>
<dbReference type="SUPFAM" id="SSF46785">
    <property type="entry name" value="Winged helix' DNA-binding domain"/>
    <property type="match status" value="1"/>
</dbReference>
<dbReference type="PROSITE" id="PS00434">
    <property type="entry name" value="HSF_DOMAIN"/>
    <property type="match status" value="1"/>
</dbReference>
<evidence type="ECO:0000256" key="7">
    <source>
        <dbReference type="RuleBase" id="RU004020"/>
    </source>
</evidence>
<evidence type="ECO:0000256" key="5">
    <source>
        <dbReference type="ARBA" id="ARBA00023163"/>
    </source>
</evidence>
<evidence type="ECO:0000256" key="2">
    <source>
        <dbReference type="ARBA" id="ARBA00006403"/>
    </source>
</evidence>
<dbReference type="OrthoDB" id="60033at2759"/>
<evidence type="ECO:0000256" key="8">
    <source>
        <dbReference type="SAM" id="MobiDB-lite"/>
    </source>
</evidence>
<reference evidence="10 11" key="1">
    <citation type="journal article" date="2018" name="G3 (Bethesda)">
        <title>Phylogenetic and Phylogenomic Definition of Rhizopus Species.</title>
        <authorList>
            <person name="Gryganskyi A.P."/>
            <person name="Golan J."/>
            <person name="Dolatabadi S."/>
            <person name="Mondo S."/>
            <person name="Robb S."/>
            <person name="Idnurm A."/>
            <person name="Muszewska A."/>
            <person name="Steczkiewicz K."/>
            <person name="Masonjones S."/>
            <person name="Liao H.L."/>
            <person name="Gajdeczka M.T."/>
            <person name="Anike F."/>
            <person name="Vuek A."/>
            <person name="Anishchenko I.M."/>
            <person name="Voigt K."/>
            <person name="de Hoog G.S."/>
            <person name="Smith M.E."/>
            <person name="Heitman J."/>
            <person name="Vilgalys R."/>
            <person name="Stajich J.E."/>
        </authorList>
    </citation>
    <scope>NUCLEOTIDE SEQUENCE [LARGE SCALE GENOMIC DNA]</scope>
    <source>
        <strain evidence="10 11">LSU 92-RS-03</strain>
    </source>
</reference>
<dbReference type="InterPro" id="IPR036388">
    <property type="entry name" value="WH-like_DNA-bd_sf"/>
</dbReference>
<dbReference type="Gene3D" id="1.10.10.10">
    <property type="entry name" value="Winged helix-like DNA-binding domain superfamily/Winged helix DNA-binding domain"/>
    <property type="match status" value="1"/>
</dbReference>
<sequence length="253" mass="29486">MVIDSYFQHLISWSYSGSSFIVCNILEFSKEVLPKHFKHNNFSSFVRQLNMYGFHKVNKSPRGHRTSAENQIWEFSHARFLRNRPDLLDEIKRKTLEETKTNDVQNNMAFIQASQSDLVEQMQNLYENFTQVVKEMHEMKQVQEQQAQMIKAMTNYLEQQQHEHETKHKPPSIFVTSPQPLLNEMLHRSSLSVQTQDLTDNRLGFPNPPSPSPSMLISDDELDAASSLYSPNSPHTPRHAHYYSQSLDPLSHQ</sequence>
<dbReference type="AlphaFoldDB" id="A0A367KRJ7"/>
<dbReference type="PANTHER" id="PTHR10015">
    <property type="entry name" value="HEAT SHOCK TRANSCRIPTION FACTOR"/>
    <property type="match status" value="1"/>
</dbReference>
<keyword evidence="11" id="KW-1185">Reference proteome</keyword>
<dbReference type="FunFam" id="1.10.10.10:FF:000027">
    <property type="entry name" value="Heat shock transcription factor 1"/>
    <property type="match status" value="1"/>
</dbReference>
<accession>A0A367KRJ7</accession>
<evidence type="ECO:0000256" key="6">
    <source>
        <dbReference type="ARBA" id="ARBA00023242"/>
    </source>
</evidence>
<keyword evidence="5" id="KW-0804">Transcription</keyword>
<evidence type="ECO:0000259" key="9">
    <source>
        <dbReference type="PROSITE" id="PS00434"/>
    </source>
</evidence>
<dbReference type="EMBL" id="PJQM01000582">
    <property type="protein sequence ID" value="RCI04767.1"/>
    <property type="molecule type" value="Genomic_DNA"/>
</dbReference>
<dbReference type="Pfam" id="PF00447">
    <property type="entry name" value="HSF_DNA-bind"/>
    <property type="match status" value="1"/>
</dbReference>
<name>A0A367KRJ7_RHIST</name>
<feature type="domain" description="HSF-type DNA-binding" evidence="9">
    <location>
        <begin position="33"/>
        <end position="57"/>
    </location>
</feature>
<comment type="similarity">
    <text evidence="2 7">Belongs to the HSF family.</text>
</comment>
<keyword evidence="3" id="KW-0805">Transcription regulation</keyword>
<evidence type="ECO:0000313" key="11">
    <source>
        <dbReference type="Proteomes" id="UP000253551"/>
    </source>
</evidence>
<dbReference type="Proteomes" id="UP000253551">
    <property type="component" value="Unassembled WGS sequence"/>
</dbReference>